<gene>
    <name evidence="1" type="ORF">ILYODFUR_031821</name>
</gene>
<dbReference type="Proteomes" id="UP001482620">
    <property type="component" value="Unassembled WGS sequence"/>
</dbReference>
<accession>A0ABV0TNF5</accession>
<comment type="caution">
    <text evidence="1">The sequence shown here is derived from an EMBL/GenBank/DDBJ whole genome shotgun (WGS) entry which is preliminary data.</text>
</comment>
<keyword evidence="2" id="KW-1185">Reference proteome</keyword>
<evidence type="ECO:0000313" key="1">
    <source>
        <dbReference type="EMBL" id="MEQ2234437.1"/>
    </source>
</evidence>
<organism evidence="1 2">
    <name type="scientific">Ilyodon furcidens</name>
    <name type="common">goldbreast splitfin</name>
    <dbReference type="NCBI Taxonomy" id="33524"/>
    <lineage>
        <taxon>Eukaryota</taxon>
        <taxon>Metazoa</taxon>
        <taxon>Chordata</taxon>
        <taxon>Craniata</taxon>
        <taxon>Vertebrata</taxon>
        <taxon>Euteleostomi</taxon>
        <taxon>Actinopterygii</taxon>
        <taxon>Neopterygii</taxon>
        <taxon>Teleostei</taxon>
        <taxon>Neoteleostei</taxon>
        <taxon>Acanthomorphata</taxon>
        <taxon>Ovalentaria</taxon>
        <taxon>Atherinomorphae</taxon>
        <taxon>Cyprinodontiformes</taxon>
        <taxon>Goodeidae</taxon>
        <taxon>Ilyodon</taxon>
    </lineage>
</organism>
<sequence>MELQQSVRLALPLSLNYSPTACCVHSDASISLQVCTSMLLSKTKSSLKCELTHAQGKHKNSMQKDRRLRFKPRTFLLQGYGANFTILQAINTIQFNSVYLYSTNSQHMLSQGTSQKSGTYRSFSKY</sequence>
<name>A0ABV0TNF5_9TELE</name>
<reference evidence="1 2" key="1">
    <citation type="submission" date="2021-06" db="EMBL/GenBank/DDBJ databases">
        <authorList>
            <person name="Palmer J.M."/>
        </authorList>
    </citation>
    <scope>NUCLEOTIDE SEQUENCE [LARGE SCALE GENOMIC DNA]</scope>
    <source>
        <strain evidence="2">if_2019</strain>
        <tissue evidence="1">Muscle</tissue>
    </source>
</reference>
<proteinExistence type="predicted"/>
<protein>
    <submittedName>
        <fullName evidence="1">Uncharacterized protein</fullName>
    </submittedName>
</protein>
<evidence type="ECO:0000313" key="2">
    <source>
        <dbReference type="Proteomes" id="UP001482620"/>
    </source>
</evidence>
<dbReference type="EMBL" id="JAHRIQ010039772">
    <property type="protein sequence ID" value="MEQ2234437.1"/>
    <property type="molecule type" value="Genomic_DNA"/>
</dbReference>